<protein>
    <submittedName>
        <fullName evidence="2">Stage II sporulation protein M</fullName>
    </submittedName>
</protein>
<comment type="caution">
    <text evidence="2">The sequence shown here is derived from an EMBL/GenBank/DDBJ whole genome shotgun (WGS) entry which is preliminary data.</text>
</comment>
<reference evidence="2 3" key="1">
    <citation type="submission" date="2019-03" db="EMBL/GenBank/DDBJ databases">
        <title>Genomic Encyclopedia of Type Strains, Phase IV (KMG-IV): sequencing the most valuable type-strain genomes for metagenomic binning, comparative biology and taxonomic classification.</title>
        <authorList>
            <person name="Goeker M."/>
        </authorList>
    </citation>
    <scope>NUCLEOTIDE SEQUENCE [LARGE SCALE GENOMIC DNA]</scope>
    <source>
        <strain evidence="2 3">DSM 24629</strain>
    </source>
</reference>
<organism evidence="2 3">
    <name type="scientific">Natranaerovirga pectinivora</name>
    <dbReference type="NCBI Taxonomy" id="682400"/>
    <lineage>
        <taxon>Bacteria</taxon>
        <taxon>Bacillati</taxon>
        <taxon>Bacillota</taxon>
        <taxon>Clostridia</taxon>
        <taxon>Lachnospirales</taxon>
        <taxon>Natranaerovirgaceae</taxon>
        <taxon>Natranaerovirga</taxon>
    </lineage>
</organism>
<name>A0A4R3MKN6_9FIRM</name>
<dbReference type="RefSeq" id="WP_132251938.1">
    <property type="nucleotide sequence ID" value="NZ_SMAL01000004.1"/>
</dbReference>
<dbReference type="Pfam" id="PF01944">
    <property type="entry name" value="SpoIIM"/>
    <property type="match status" value="1"/>
</dbReference>
<evidence type="ECO:0000313" key="3">
    <source>
        <dbReference type="Proteomes" id="UP000294902"/>
    </source>
</evidence>
<keyword evidence="1" id="KW-1133">Transmembrane helix</keyword>
<evidence type="ECO:0000313" key="2">
    <source>
        <dbReference type="EMBL" id="TCT15023.1"/>
    </source>
</evidence>
<keyword evidence="3" id="KW-1185">Reference proteome</keyword>
<feature type="transmembrane region" description="Helical" evidence="1">
    <location>
        <begin position="174"/>
        <end position="195"/>
    </location>
</feature>
<keyword evidence="1" id="KW-0472">Membrane</keyword>
<dbReference type="PIRSF" id="PIRSF038973">
    <property type="entry name" value="SpoIIM"/>
    <property type="match status" value="1"/>
</dbReference>
<dbReference type="Proteomes" id="UP000294902">
    <property type="component" value="Unassembled WGS sequence"/>
</dbReference>
<dbReference type="EMBL" id="SMAL01000004">
    <property type="protein sequence ID" value="TCT15023.1"/>
    <property type="molecule type" value="Genomic_DNA"/>
</dbReference>
<dbReference type="InterPro" id="IPR002798">
    <property type="entry name" value="SpoIIM-like"/>
</dbReference>
<accession>A0A4R3MKN6</accession>
<sequence>MGRAIKKLNIKINRNLTFLILFVVGVIIGSIFANYLDPSQKDELGILNNYFLDKYSSITLNHIDLLRHIVLNRIRIVLYIWFFGLTFFGIPTIVIALLYFGISFGFMLSLGTIVYGSKGILLNLVFLFPHFLIYVPLVLYLIHKSFELCATLYYKKLAATKSYRLNNKQLFTEYILVLLLCTLVIIIGALVETFVNPGIVRWMIQRI</sequence>
<proteinExistence type="predicted"/>
<dbReference type="AlphaFoldDB" id="A0A4R3MKN6"/>
<evidence type="ECO:0000256" key="1">
    <source>
        <dbReference type="SAM" id="Phobius"/>
    </source>
</evidence>
<feature type="transmembrane region" description="Helical" evidence="1">
    <location>
        <begin position="16"/>
        <end position="36"/>
    </location>
</feature>
<dbReference type="InterPro" id="IPR014196">
    <property type="entry name" value="SpoIIM"/>
</dbReference>
<gene>
    <name evidence="2" type="ORF">EDC18_104173</name>
</gene>
<feature type="transmembrane region" description="Helical" evidence="1">
    <location>
        <begin position="76"/>
        <end position="108"/>
    </location>
</feature>
<keyword evidence="1" id="KW-0812">Transmembrane</keyword>
<dbReference type="OrthoDB" id="2081806at2"/>
<feature type="transmembrane region" description="Helical" evidence="1">
    <location>
        <begin position="120"/>
        <end position="142"/>
    </location>
</feature>